<proteinExistence type="predicted"/>
<protein>
    <submittedName>
        <fullName evidence="1">Uncharacterized protein</fullName>
    </submittedName>
</protein>
<reference evidence="2" key="1">
    <citation type="journal article" date="2019" name="Int. J. Syst. Evol. Microbiol.">
        <title>The Global Catalogue of Microorganisms (GCM) 10K type strain sequencing project: providing services to taxonomists for standard genome sequencing and annotation.</title>
        <authorList>
            <consortium name="The Broad Institute Genomics Platform"/>
            <consortium name="The Broad Institute Genome Sequencing Center for Infectious Disease"/>
            <person name="Wu L."/>
            <person name="Ma J."/>
        </authorList>
    </citation>
    <scope>NUCLEOTIDE SEQUENCE [LARGE SCALE GENOMIC DNA]</scope>
    <source>
        <strain evidence="2">NBRC 108565</strain>
    </source>
</reference>
<evidence type="ECO:0000313" key="1">
    <source>
        <dbReference type="EMBL" id="BDZ43244.1"/>
    </source>
</evidence>
<keyword evidence="2" id="KW-1185">Reference proteome</keyword>
<organism evidence="1 2">
    <name type="scientific">Paraoerskovia sediminicola</name>
    <dbReference type="NCBI Taxonomy" id="1138587"/>
    <lineage>
        <taxon>Bacteria</taxon>
        <taxon>Bacillati</taxon>
        <taxon>Actinomycetota</taxon>
        <taxon>Actinomycetes</taxon>
        <taxon>Micrococcales</taxon>
        <taxon>Cellulomonadaceae</taxon>
        <taxon>Paraoerskovia</taxon>
    </lineage>
</organism>
<gene>
    <name evidence="1" type="ORF">GCM10025865_25430</name>
</gene>
<evidence type="ECO:0000313" key="2">
    <source>
        <dbReference type="Proteomes" id="UP001321475"/>
    </source>
</evidence>
<name>A0ABM8G516_9CELL</name>
<dbReference type="Proteomes" id="UP001321475">
    <property type="component" value="Chromosome"/>
</dbReference>
<dbReference type="EMBL" id="AP027729">
    <property type="protein sequence ID" value="BDZ43244.1"/>
    <property type="molecule type" value="Genomic_DNA"/>
</dbReference>
<accession>A0ABM8G516</accession>
<sequence>MRAVAEPPDELARGVLERGERTPAAVEAGQQVAGADEAQEGRVELVGRVPTPVPGVHGVDDERPLAGVVHAVELDPAADHGVLDVVHRVRDVVGEVHDLRLHALDPVGRALAQPREDGPVVVVHAELRCRQAVLAHRTLAAAPRVLDARVERGPGQVQAGGPAVGREHLGLEPRQEPQRLRVALEPADVAGDVRERPLAVVAERRVAEVVRQAGGVDDVGVAAEGLAELSTDLRDLEAVRQARADEVVAAGAEDLGLGAEPAQGGRVDDAGAVALEGRADLALGRFRRPPLDVGGAVAGLRLVPGWGHARSGTVWHVTHPSQTALLRPRRPPR</sequence>